<organism evidence="1">
    <name type="scientific">marine metagenome</name>
    <dbReference type="NCBI Taxonomy" id="408172"/>
    <lineage>
        <taxon>unclassified sequences</taxon>
        <taxon>metagenomes</taxon>
        <taxon>ecological metagenomes</taxon>
    </lineage>
</organism>
<dbReference type="GO" id="GO:0016746">
    <property type="term" value="F:acyltransferase activity"/>
    <property type="evidence" value="ECO:0007669"/>
    <property type="project" value="InterPro"/>
</dbReference>
<reference evidence="1" key="1">
    <citation type="submission" date="2018-05" db="EMBL/GenBank/DDBJ databases">
        <authorList>
            <person name="Lanie J.A."/>
            <person name="Ng W.-L."/>
            <person name="Kazmierczak K.M."/>
            <person name="Andrzejewski T.M."/>
            <person name="Davidsen T.M."/>
            <person name="Wayne K.J."/>
            <person name="Tettelin H."/>
            <person name="Glass J.I."/>
            <person name="Rusch D."/>
            <person name="Podicherti R."/>
            <person name="Tsui H.-C.T."/>
            <person name="Winkler M.E."/>
        </authorList>
    </citation>
    <scope>NUCLEOTIDE SEQUENCE</scope>
</reference>
<evidence type="ECO:0008006" key="2">
    <source>
        <dbReference type="Google" id="ProtNLM"/>
    </source>
</evidence>
<dbReference type="Gene3D" id="3.40.47.10">
    <property type="match status" value="1"/>
</dbReference>
<dbReference type="EMBL" id="UINC01070851">
    <property type="protein sequence ID" value="SVC05319.1"/>
    <property type="molecule type" value="Genomic_DNA"/>
</dbReference>
<dbReference type="PANTHER" id="PTHR42870">
    <property type="entry name" value="ACETYL-COA C-ACETYLTRANSFERASE"/>
    <property type="match status" value="1"/>
</dbReference>
<dbReference type="SUPFAM" id="SSF53901">
    <property type="entry name" value="Thiolase-like"/>
    <property type="match status" value="1"/>
</dbReference>
<protein>
    <recommendedName>
        <fullName evidence="2">Thiolase N-terminal domain-containing protein</fullName>
    </recommendedName>
</protein>
<gene>
    <name evidence="1" type="ORF">METZ01_LOCUS258173</name>
</gene>
<evidence type="ECO:0000313" key="1">
    <source>
        <dbReference type="EMBL" id="SVC05319.1"/>
    </source>
</evidence>
<dbReference type="PANTHER" id="PTHR42870:SF1">
    <property type="entry name" value="NON-SPECIFIC LIPID-TRANSFER PROTEIN-LIKE 2"/>
    <property type="match status" value="1"/>
</dbReference>
<name>A0A382J127_9ZZZZ</name>
<sequence>MKAQSKLGPIVLGGGAVPFGRYKDGSHWRDWVRKAGREALRDASLEPSEIDSLIVANESDFVSLQVNPGPVVADELGMSGVATVRVEAGGGSGGA</sequence>
<accession>A0A382J127</accession>
<dbReference type="AlphaFoldDB" id="A0A382J127"/>
<dbReference type="InterPro" id="IPR016039">
    <property type="entry name" value="Thiolase-like"/>
</dbReference>
<proteinExistence type="predicted"/>
<feature type="non-terminal residue" evidence="1">
    <location>
        <position position="95"/>
    </location>
</feature>